<sequence>MGWILIGFALVTIIDLVPLVRRRKKGGIAAFAILFCLGLTLSLLQTAGVPIPSILLALGDLFKAAGLNYPS</sequence>
<evidence type="ECO:0000256" key="1">
    <source>
        <dbReference type="SAM" id="Phobius"/>
    </source>
</evidence>
<proteinExistence type="predicted"/>
<comment type="caution">
    <text evidence="2">The sequence shown here is derived from an EMBL/GenBank/DDBJ whole genome shotgun (WGS) entry which is preliminary data.</text>
</comment>
<accession>A0A645BFM2</accession>
<dbReference type="EMBL" id="VSSQ01019841">
    <property type="protein sequence ID" value="MPM64240.1"/>
    <property type="molecule type" value="Genomic_DNA"/>
</dbReference>
<evidence type="ECO:0000313" key="2">
    <source>
        <dbReference type="EMBL" id="MPM64240.1"/>
    </source>
</evidence>
<feature type="transmembrane region" description="Helical" evidence="1">
    <location>
        <begin position="32"/>
        <end position="58"/>
    </location>
</feature>
<reference evidence="2" key="1">
    <citation type="submission" date="2019-08" db="EMBL/GenBank/DDBJ databases">
        <authorList>
            <person name="Kucharzyk K."/>
            <person name="Murdoch R.W."/>
            <person name="Higgins S."/>
            <person name="Loffler F."/>
        </authorList>
    </citation>
    <scope>NUCLEOTIDE SEQUENCE</scope>
</reference>
<gene>
    <name evidence="2" type="ORF">SDC9_111126</name>
</gene>
<keyword evidence="1" id="KW-0472">Membrane</keyword>
<protein>
    <submittedName>
        <fullName evidence="2">Uncharacterized protein</fullName>
    </submittedName>
</protein>
<organism evidence="2">
    <name type="scientific">bioreactor metagenome</name>
    <dbReference type="NCBI Taxonomy" id="1076179"/>
    <lineage>
        <taxon>unclassified sequences</taxon>
        <taxon>metagenomes</taxon>
        <taxon>ecological metagenomes</taxon>
    </lineage>
</organism>
<keyword evidence="1" id="KW-0812">Transmembrane</keyword>
<name>A0A645BFM2_9ZZZZ</name>
<keyword evidence="1" id="KW-1133">Transmembrane helix</keyword>
<dbReference type="AlphaFoldDB" id="A0A645BFM2"/>